<evidence type="ECO:0000256" key="4">
    <source>
        <dbReference type="ARBA" id="ARBA00022691"/>
    </source>
</evidence>
<evidence type="ECO:0000313" key="5">
    <source>
        <dbReference type="EMBL" id="GAA4136899.1"/>
    </source>
</evidence>
<dbReference type="PANTHER" id="PTHR32183:SF6">
    <property type="entry name" value="CYSTEINE SULFINATE DESULFINASE_CYSTEINE DESULFURASE AND RELATED ENZYMES"/>
    <property type="match status" value="1"/>
</dbReference>
<keyword evidence="3" id="KW-0808">Transferase</keyword>
<evidence type="ECO:0000313" key="6">
    <source>
        <dbReference type="Proteomes" id="UP001500101"/>
    </source>
</evidence>
<dbReference type="PANTHER" id="PTHR32183">
    <property type="match status" value="1"/>
</dbReference>
<dbReference type="EMBL" id="BAAAZI010000006">
    <property type="protein sequence ID" value="GAA4136899.1"/>
    <property type="molecule type" value="Genomic_DNA"/>
</dbReference>
<evidence type="ECO:0000256" key="2">
    <source>
        <dbReference type="ARBA" id="ARBA00022603"/>
    </source>
</evidence>
<proteinExistence type="predicted"/>
<gene>
    <name evidence="5" type="ORF">GCM10022216_12470</name>
</gene>
<dbReference type="InterPro" id="IPR008854">
    <property type="entry name" value="TPMT"/>
</dbReference>
<dbReference type="CDD" id="cd02440">
    <property type="entry name" value="AdoMet_MTases"/>
    <property type="match status" value="1"/>
</dbReference>
<organism evidence="5 6">
    <name type="scientific">Sphingobacterium kyonggiense</name>
    <dbReference type="NCBI Taxonomy" id="714075"/>
    <lineage>
        <taxon>Bacteria</taxon>
        <taxon>Pseudomonadati</taxon>
        <taxon>Bacteroidota</taxon>
        <taxon>Sphingobacteriia</taxon>
        <taxon>Sphingobacteriales</taxon>
        <taxon>Sphingobacteriaceae</taxon>
        <taxon>Sphingobacterium</taxon>
    </lineage>
</organism>
<name>A0ABP7YIV9_9SPHI</name>
<protein>
    <submittedName>
        <fullName evidence="5">Methyltransferase domain-containing protein</fullName>
    </submittedName>
</protein>
<keyword evidence="6" id="KW-1185">Reference proteome</keyword>
<comment type="caution">
    <text evidence="5">The sequence shown here is derived from an EMBL/GenBank/DDBJ whole genome shotgun (WGS) entry which is preliminary data.</text>
</comment>
<keyword evidence="1" id="KW-0597">Phosphoprotein</keyword>
<evidence type="ECO:0000256" key="1">
    <source>
        <dbReference type="ARBA" id="ARBA00022553"/>
    </source>
</evidence>
<dbReference type="Gene3D" id="3.40.50.150">
    <property type="entry name" value="Vaccinia Virus protein VP39"/>
    <property type="match status" value="1"/>
</dbReference>
<keyword evidence="2 5" id="KW-0489">Methyltransferase</keyword>
<keyword evidence="4" id="KW-0949">S-adenosyl-L-methionine</keyword>
<dbReference type="RefSeq" id="WP_344673758.1">
    <property type="nucleotide sequence ID" value="NZ_BAAAZI010000006.1"/>
</dbReference>
<dbReference type="InterPro" id="IPR029063">
    <property type="entry name" value="SAM-dependent_MTases_sf"/>
</dbReference>
<evidence type="ECO:0000256" key="3">
    <source>
        <dbReference type="ARBA" id="ARBA00022679"/>
    </source>
</evidence>
<reference evidence="6" key="1">
    <citation type="journal article" date="2019" name="Int. J. Syst. Evol. Microbiol.">
        <title>The Global Catalogue of Microorganisms (GCM) 10K type strain sequencing project: providing services to taxonomists for standard genome sequencing and annotation.</title>
        <authorList>
            <consortium name="The Broad Institute Genomics Platform"/>
            <consortium name="The Broad Institute Genome Sequencing Center for Infectious Disease"/>
            <person name="Wu L."/>
            <person name="Ma J."/>
        </authorList>
    </citation>
    <scope>NUCLEOTIDE SEQUENCE [LARGE SCALE GENOMIC DNA]</scope>
    <source>
        <strain evidence="6">JCM 16704</strain>
    </source>
</reference>
<dbReference type="GO" id="GO:0032259">
    <property type="term" value="P:methylation"/>
    <property type="evidence" value="ECO:0007669"/>
    <property type="project" value="UniProtKB-KW"/>
</dbReference>
<dbReference type="PROSITE" id="PS51585">
    <property type="entry name" value="SAM_MT_TPMT"/>
    <property type="match status" value="1"/>
</dbReference>
<dbReference type="Proteomes" id="UP001500101">
    <property type="component" value="Unassembled WGS sequence"/>
</dbReference>
<dbReference type="GO" id="GO:0008168">
    <property type="term" value="F:methyltransferase activity"/>
    <property type="evidence" value="ECO:0007669"/>
    <property type="project" value="UniProtKB-KW"/>
</dbReference>
<dbReference type="SUPFAM" id="SSF53335">
    <property type="entry name" value="S-adenosyl-L-methionine-dependent methyltransferases"/>
    <property type="match status" value="1"/>
</dbReference>
<accession>A0ABP7YIV9</accession>
<sequence length="200" mass="22898">MEKQQLNQAYWNERWENRQMGWDIGYASTPIVEFMDGYENKDAAILIPGCGNAYEANYLLDQGFTNITLIDIAPKLVEDVRKRLEGKANIKVLLGDFFDHEGSYDLILEQTFFCAIDPTLRPAYISKSASLLNENGLLAGVLFNIHFQRPGPPFGGHEEEYHSAFEKSFELQIMEPCRNSIPERKGSELFIKLKKKDVQN</sequence>
<dbReference type="Pfam" id="PF05724">
    <property type="entry name" value="TPMT"/>
    <property type="match status" value="1"/>
</dbReference>